<dbReference type="AlphaFoldDB" id="A0A6N7Z020"/>
<protein>
    <submittedName>
        <fullName evidence="2">Uncharacterized protein</fullName>
    </submittedName>
</protein>
<dbReference type="OrthoDB" id="4124240at2"/>
<keyword evidence="1" id="KW-0812">Transmembrane</keyword>
<keyword evidence="3" id="KW-1185">Reference proteome</keyword>
<evidence type="ECO:0000313" key="3">
    <source>
        <dbReference type="Proteomes" id="UP000440096"/>
    </source>
</evidence>
<dbReference type="RefSeq" id="WP_154756801.1">
    <property type="nucleotide sequence ID" value="NZ_WMBA01000013.1"/>
</dbReference>
<keyword evidence="1" id="KW-0472">Membrane</keyword>
<sequence>MGEAPGSARQAPLPIGTAWLSVVRCVMASFVMLLRREVQLPRGNVGRVIRFADGTEARVYRETVADRVPRDPCFLAVSFRLIGVRGQGHALFRWESLLNTPLFIGFPGFVSKLWLAHDSNGTYRGLYEWDGAGAAERYARSLWRVLELVCVRGSIDYRVVPGVRRDDMLAGPDALTGHAQPGERAWWRVGGTR</sequence>
<dbReference type="EMBL" id="WMBA01000013">
    <property type="protein sequence ID" value="MTD54583.1"/>
    <property type="molecule type" value="Genomic_DNA"/>
</dbReference>
<gene>
    <name evidence="2" type="ORF">GKO32_11420</name>
</gene>
<feature type="transmembrane region" description="Helical" evidence="1">
    <location>
        <begin position="12"/>
        <end position="34"/>
    </location>
</feature>
<proteinExistence type="predicted"/>
<name>A0A6N7Z020_9PSEU</name>
<evidence type="ECO:0000313" key="2">
    <source>
        <dbReference type="EMBL" id="MTD54583.1"/>
    </source>
</evidence>
<dbReference type="Proteomes" id="UP000440096">
    <property type="component" value="Unassembled WGS sequence"/>
</dbReference>
<comment type="caution">
    <text evidence="2">The sequence shown here is derived from an EMBL/GenBank/DDBJ whole genome shotgun (WGS) entry which is preliminary data.</text>
</comment>
<keyword evidence="1" id="KW-1133">Transmembrane helix</keyword>
<accession>A0A6N7Z020</accession>
<organism evidence="2 3">
    <name type="scientific">Amycolatopsis pithecellobii</name>
    <dbReference type="NCBI Taxonomy" id="664692"/>
    <lineage>
        <taxon>Bacteria</taxon>
        <taxon>Bacillati</taxon>
        <taxon>Actinomycetota</taxon>
        <taxon>Actinomycetes</taxon>
        <taxon>Pseudonocardiales</taxon>
        <taxon>Pseudonocardiaceae</taxon>
        <taxon>Amycolatopsis</taxon>
    </lineage>
</organism>
<dbReference type="SUPFAM" id="SSF54909">
    <property type="entry name" value="Dimeric alpha+beta barrel"/>
    <property type="match status" value="1"/>
</dbReference>
<evidence type="ECO:0000256" key="1">
    <source>
        <dbReference type="SAM" id="Phobius"/>
    </source>
</evidence>
<reference evidence="2 3" key="1">
    <citation type="submission" date="2019-11" db="EMBL/GenBank/DDBJ databases">
        <title>Draft genome of Amycolatopsis RM579.</title>
        <authorList>
            <person name="Duangmal K."/>
            <person name="Mingma R."/>
        </authorList>
    </citation>
    <scope>NUCLEOTIDE SEQUENCE [LARGE SCALE GENOMIC DNA]</scope>
    <source>
        <strain evidence="2 3">RM579</strain>
    </source>
</reference>
<dbReference type="Gene3D" id="3.30.70.100">
    <property type="match status" value="1"/>
</dbReference>
<dbReference type="InterPro" id="IPR011008">
    <property type="entry name" value="Dimeric_a/b-barrel"/>
</dbReference>